<gene>
    <name evidence="3" type="ORF">M408DRAFT_65145</name>
</gene>
<evidence type="ECO:0000313" key="3">
    <source>
        <dbReference type="EMBL" id="KIM31256.1"/>
    </source>
</evidence>
<dbReference type="OrthoDB" id="198652at2759"/>
<dbReference type="Proteomes" id="UP000054097">
    <property type="component" value="Unassembled WGS sequence"/>
</dbReference>
<proteinExistence type="predicted"/>
<dbReference type="InterPro" id="IPR046896">
    <property type="entry name" value="Cup1-like_N"/>
</dbReference>
<organism evidence="3 4">
    <name type="scientific">Serendipita vermifera MAFF 305830</name>
    <dbReference type="NCBI Taxonomy" id="933852"/>
    <lineage>
        <taxon>Eukaryota</taxon>
        <taxon>Fungi</taxon>
        <taxon>Dikarya</taxon>
        <taxon>Basidiomycota</taxon>
        <taxon>Agaricomycotina</taxon>
        <taxon>Agaricomycetes</taxon>
        <taxon>Sebacinales</taxon>
        <taxon>Serendipitaceae</taxon>
        <taxon>Serendipita</taxon>
    </lineage>
</organism>
<reference evidence="3 4" key="1">
    <citation type="submission" date="2014-04" db="EMBL/GenBank/DDBJ databases">
        <authorList>
            <consortium name="DOE Joint Genome Institute"/>
            <person name="Kuo A."/>
            <person name="Zuccaro A."/>
            <person name="Kohler A."/>
            <person name="Nagy L.G."/>
            <person name="Floudas D."/>
            <person name="Copeland A."/>
            <person name="Barry K.W."/>
            <person name="Cichocki N."/>
            <person name="Veneault-Fourrey C."/>
            <person name="LaButti K."/>
            <person name="Lindquist E.A."/>
            <person name="Lipzen A."/>
            <person name="Lundell T."/>
            <person name="Morin E."/>
            <person name="Murat C."/>
            <person name="Sun H."/>
            <person name="Tunlid A."/>
            <person name="Henrissat B."/>
            <person name="Grigoriev I.V."/>
            <person name="Hibbett D.S."/>
            <person name="Martin F."/>
            <person name="Nordberg H.P."/>
            <person name="Cantor M.N."/>
            <person name="Hua S.X."/>
        </authorList>
    </citation>
    <scope>NUCLEOTIDE SEQUENCE [LARGE SCALE GENOMIC DNA]</scope>
    <source>
        <strain evidence="3 4">MAFF 305830</strain>
    </source>
</reference>
<dbReference type="Pfam" id="PF20263">
    <property type="entry name" value="LYRM2-like"/>
    <property type="match status" value="1"/>
</dbReference>
<evidence type="ECO:0000313" key="4">
    <source>
        <dbReference type="Proteomes" id="UP000054097"/>
    </source>
</evidence>
<sequence>MSPLRLFRAILREASCLPHPYLQSFAKGRAGDYFRRYRNSPEPLKHLSRARSNLRKLERINRGERKPFMQLLSQAYGRTGKLRHELLQPHLASSDPTLPSRERIIPSKPNSVPPTYTPTLASLLTSPQAIKTSKPLSHANLLTPRTLPTRAIDPSSEEARLLGPFSLRRLVNIHQRQYREQTSRVLPPLEVRVLPGRDALEEKQLHVPSTGLEQYDPVQALVKLATAGPRPTPSRSRKQGHPDDVKQAEPHCHEVVLGKVKHHSRRWLRRRYRELLASIPSVTVKPRPGDLPSEYKVDWASPELALAHDVPRPLRVMTQEEKEWIKRAQTCGEQSHTGRVSKQ</sequence>
<keyword evidence="4" id="KW-1185">Reference proteome</keyword>
<evidence type="ECO:0000259" key="2">
    <source>
        <dbReference type="Pfam" id="PF20263"/>
    </source>
</evidence>
<feature type="region of interest" description="Disordered" evidence="1">
    <location>
        <begin position="227"/>
        <end position="248"/>
    </location>
</feature>
<accession>A0A0C3BID7</accession>
<feature type="region of interest" description="Disordered" evidence="1">
    <location>
        <begin position="92"/>
        <end position="113"/>
    </location>
</feature>
<dbReference type="EMBL" id="KN824282">
    <property type="protein sequence ID" value="KIM31256.1"/>
    <property type="molecule type" value="Genomic_DNA"/>
</dbReference>
<evidence type="ECO:0000256" key="1">
    <source>
        <dbReference type="SAM" id="MobiDB-lite"/>
    </source>
</evidence>
<feature type="domain" description="LYR motif-containing protein Cup1-like N-terminal" evidence="2">
    <location>
        <begin position="6"/>
        <end position="87"/>
    </location>
</feature>
<reference evidence="4" key="2">
    <citation type="submission" date="2015-01" db="EMBL/GenBank/DDBJ databases">
        <title>Evolutionary Origins and Diversification of the Mycorrhizal Mutualists.</title>
        <authorList>
            <consortium name="DOE Joint Genome Institute"/>
            <consortium name="Mycorrhizal Genomics Consortium"/>
            <person name="Kohler A."/>
            <person name="Kuo A."/>
            <person name="Nagy L.G."/>
            <person name="Floudas D."/>
            <person name="Copeland A."/>
            <person name="Barry K.W."/>
            <person name="Cichocki N."/>
            <person name="Veneault-Fourrey C."/>
            <person name="LaButti K."/>
            <person name="Lindquist E.A."/>
            <person name="Lipzen A."/>
            <person name="Lundell T."/>
            <person name="Morin E."/>
            <person name="Murat C."/>
            <person name="Riley R."/>
            <person name="Ohm R."/>
            <person name="Sun H."/>
            <person name="Tunlid A."/>
            <person name="Henrissat B."/>
            <person name="Grigoriev I.V."/>
            <person name="Hibbett D.S."/>
            <person name="Martin F."/>
        </authorList>
    </citation>
    <scope>NUCLEOTIDE SEQUENCE [LARGE SCALE GENOMIC DNA]</scope>
    <source>
        <strain evidence="4">MAFF 305830</strain>
    </source>
</reference>
<name>A0A0C3BID7_SERVB</name>
<dbReference type="AlphaFoldDB" id="A0A0C3BID7"/>
<protein>
    <recommendedName>
        <fullName evidence="2">LYR motif-containing protein Cup1-like N-terminal domain-containing protein</fullName>
    </recommendedName>
</protein>
<dbReference type="CDD" id="cd20273">
    <property type="entry name" value="Complex1_LYR_unchar"/>
    <property type="match status" value="1"/>
</dbReference>
<dbReference type="HOGENOM" id="CLU_059571_0_0_1"/>